<gene>
    <name evidence="2" type="ORF">DCF15_18285</name>
</gene>
<evidence type="ECO:0000313" key="2">
    <source>
        <dbReference type="EMBL" id="PZO48086.1"/>
    </source>
</evidence>
<sequence>MMTLTLDMRSADLALSEADFYRLCQANRDLRLELTAKGQLILMPPTGWETGNRNIGLASQVDNWARQDGSGLAFDSSTGFRLPDGAIRSPDVAWVLKSRIEAINPDPSKFLP</sequence>
<dbReference type="InterPro" id="IPR011335">
    <property type="entry name" value="Restrct_endonuc-II-like"/>
</dbReference>
<feature type="domain" description="Putative restriction endonuclease" evidence="1">
    <location>
        <begin position="18"/>
        <end position="102"/>
    </location>
</feature>
<dbReference type="Gene3D" id="3.90.1570.10">
    <property type="entry name" value="tt1808, chain A"/>
    <property type="match status" value="1"/>
</dbReference>
<comment type="caution">
    <text evidence="2">The sequence shown here is derived from an EMBL/GenBank/DDBJ whole genome shotgun (WGS) entry which is preliminary data.</text>
</comment>
<keyword evidence="2" id="KW-0540">Nuclease</keyword>
<dbReference type="CDD" id="cd06260">
    <property type="entry name" value="DUF820-like"/>
    <property type="match status" value="1"/>
</dbReference>
<dbReference type="Pfam" id="PF05685">
    <property type="entry name" value="Uma2"/>
    <property type="match status" value="1"/>
</dbReference>
<dbReference type="EMBL" id="QBMP01000249">
    <property type="protein sequence ID" value="PZO48086.1"/>
    <property type="molecule type" value="Genomic_DNA"/>
</dbReference>
<dbReference type="GO" id="GO:0004519">
    <property type="term" value="F:endonuclease activity"/>
    <property type="evidence" value="ECO:0007669"/>
    <property type="project" value="UniProtKB-KW"/>
</dbReference>
<protein>
    <submittedName>
        <fullName evidence="2">Uma2 family endonuclease</fullName>
    </submittedName>
</protein>
<keyword evidence="2" id="KW-0255">Endonuclease</keyword>
<accession>A0A2W4WT21</accession>
<dbReference type="PANTHER" id="PTHR34107:SF7">
    <property type="entry name" value="SLR2092 PROTEIN"/>
    <property type="match status" value="1"/>
</dbReference>
<evidence type="ECO:0000259" key="1">
    <source>
        <dbReference type="Pfam" id="PF05685"/>
    </source>
</evidence>
<organism evidence="2 3">
    <name type="scientific">Phormidesmis priestleyi</name>
    <dbReference type="NCBI Taxonomy" id="268141"/>
    <lineage>
        <taxon>Bacteria</taxon>
        <taxon>Bacillati</taxon>
        <taxon>Cyanobacteriota</taxon>
        <taxon>Cyanophyceae</taxon>
        <taxon>Leptolyngbyales</taxon>
        <taxon>Leptolyngbyaceae</taxon>
        <taxon>Phormidesmis</taxon>
    </lineage>
</organism>
<keyword evidence="2" id="KW-0378">Hydrolase</keyword>
<dbReference type="InterPro" id="IPR008538">
    <property type="entry name" value="Uma2"/>
</dbReference>
<proteinExistence type="predicted"/>
<reference evidence="2 3" key="2">
    <citation type="submission" date="2018-06" db="EMBL/GenBank/DDBJ databases">
        <title>Metagenomic assembly of (sub)arctic Cyanobacteria and their associated microbiome from non-axenic cultures.</title>
        <authorList>
            <person name="Baurain D."/>
        </authorList>
    </citation>
    <scope>NUCLEOTIDE SEQUENCE [LARGE SCALE GENOMIC DNA]</scope>
    <source>
        <strain evidence="2">ULC027bin1</strain>
    </source>
</reference>
<dbReference type="PANTHER" id="PTHR34107">
    <property type="entry name" value="SLL0198 PROTEIN-RELATED"/>
    <property type="match status" value="1"/>
</dbReference>
<reference evidence="3" key="1">
    <citation type="submission" date="2018-04" db="EMBL/GenBank/DDBJ databases">
        <authorList>
            <person name="Cornet L."/>
        </authorList>
    </citation>
    <scope>NUCLEOTIDE SEQUENCE [LARGE SCALE GENOMIC DNA]</scope>
</reference>
<dbReference type="SUPFAM" id="SSF52980">
    <property type="entry name" value="Restriction endonuclease-like"/>
    <property type="match status" value="1"/>
</dbReference>
<name>A0A2W4WT21_9CYAN</name>
<evidence type="ECO:0000313" key="3">
    <source>
        <dbReference type="Proteomes" id="UP000249794"/>
    </source>
</evidence>
<dbReference type="AlphaFoldDB" id="A0A2W4WT21"/>
<dbReference type="InterPro" id="IPR012296">
    <property type="entry name" value="Nuclease_put_TT1808"/>
</dbReference>
<dbReference type="Proteomes" id="UP000249794">
    <property type="component" value="Unassembled WGS sequence"/>
</dbReference>
<feature type="non-terminal residue" evidence="2">
    <location>
        <position position="112"/>
    </location>
</feature>